<keyword evidence="2" id="KW-1185">Reference proteome</keyword>
<evidence type="ECO:0000313" key="5">
    <source>
        <dbReference type="RefSeq" id="XP_013386048.1"/>
    </source>
</evidence>
<feature type="region of interest" description="Disordered" evidence="1">
    <location>
        <begin position="249"/>
        <end position="359"/>
    </location>
</feature>
<evidence type="ECO:0000313" key="2">
    <source>
        <dbReference type="Proteomes" id="UP000085678"/>
    </source>
</evidence>
<dbReference type="RefSeq" id="XP_013386046.1">
    <property type="nucleotide sequence ID" value="XM_013530592.1"/>
</dbReference>
<dbReference type="RefSeq" id="XP_013386047.1">
    <property type="nucleotide sequence ID" value="XM_013530593.1"/>
</dbReference>
<gene>
    <name evidence="3 4 5" type="primary">LOC106155660</name>
</gene>
<dbReference type="AlphaFoldDB" id="A0A1S3HKQ3"/>
<dbReference type="RefSeq" id="XP_013386048.1">
    <property type="nucleotide sequence ID" value="XM_013530594.1"/>
</dbReference>
<dbReference type="GeneID" id="106155660"/>
<feature type="compositionally biased region" description="Basic residues" evidence="1">
    <location>
        <begin position="279"/>
        <end position="291"/>
    </location>
</feature>
<protein>
    <submittedName>
        <fullName evidence="3 4">Uncharacterized protein LOC106155660</fullName>
    </submittedName>
</protein>
<sequence>MNVKTILYNRVRLSDQKNWSYKMDASIRNRSEQRNRVEDIQCQHLKRQFDLERQLSSMELSQQQKTLLRKMDNFKERIEECNERHLKRKKSQEQTDNSTLIADDYFSDRRLRKSMTRSKTFPPADLMKSEPFQSRDLTNASHKADMGYSDHNKIAPPPESSLKLKRSKTDISYYVPLYEPEAIGSVRRQMKFASNANRNSSKFLLRAITDLEKLEHKHLEEFDHNMHQMKALEEKTGLRLHMSKKIKREIWQPPPTPENPQTPANSVADMSYFPDHPKSHNTKKGKSRKISRQSLQLPSISPNQRENTKQNKCGKPSVHFKEDDPTKDPFISKLNTFLNKPNPEAKYTPKRKTVETKPTEFKASRSLALPKINIGSIAMAMSRDSTANPFSGSADAPLPLYERDRGLIDSNQENSMWVWLGFESEKEFMKALEARKQMKKLAAAGNKEATAELPIEPDELDAFLDNLSDVSTDDESDHERDHEDARFTVFQDESIRKKEKEMRKKKKAEQQKIKMMEAQQQQHPIDAVAAAQEPLKKDAKERMRTAFQAVLAMKALQSGMGDGTTENSNAIPE</sequence>
<reference evidence="3 4" key="1">
    <citation type="submission" date="2025-04" db="UniProtKB">
        <authorList>
            <consortium name="RefSeq"/>
        </authorList>
    </citation>
    <scope>IDENTIFICATION</scope>
    <source>
        <tissue evidence="3 4">Gonads</tissue>
    </source>
</reference>
<evidence type="ECO:0000313" key="3">
    <source>
        <dbReference type="RefSeq" id="XP_013386046.1"/>
    </source>
</evidence>
<name>A0A1S3HKQ3_LINAN</name>
<feature type="region of interest" description="Disordered" evidence="1">
    <location>
        <begin position="497"/>
        <end position="525"/>
    </location>
</feature>
<accession>A0A1S3HKQ3</accession>
<dbReference type="Proteomes" id="UP000085678">
    <property type="component" value="Unplaced"/>
</dbReference>
<proteinExistence type="predicted"/>
<feature type="compositionally biased region" description="Polar residues" evidence="1">
    <location>
        <begin position="292"/>
        <end position="305"/>
    </location>
</feature>
<feature type="compositionally biased region" description="Basic and acidic residues" evidence="1">
    <location>
        <begin position="497"/>
        <end position="515"/>
    </location>
</feature>
<evidence type="ECO:0000313" key="4">
    <source>
        <dbReference type="RefSeq" id="XP_013386047.1"/>
    </source>
</evidence>
<evidence type="ECO:0000256" key="1">
    <source>
        <dbReference type="SAM" id="MobiDB-lite"/>
    </source>
</evidence>
<organism evidence="2 3">
    <name type="scientific">Lingula anatina</name>
    <name type="common">Brachiopod</name>
    <name type="synonym">Lingula unguis</name>
    <dbReference type="NCBI Taxonomy" id="7574"/>
    <lineage>
        <taxon>Eukaryota</taxon>
        <taxon>Metazoa</taxon>
        <taxon>Spiralia</taxon>
        <taxon>Lophotrochozoa</taxon>
        <taxon>Brachiopoda</taxon>
        <taxon>Linguliformea</taxon>
        <taxon>Lingulata</taxon>
        <taxon>Lingulida</taxon>
        <taxon>Linguloidea</taxon>
        <taxon>Lingulidae</taxon>
        <taxon>Lingula</taxon>
    </lineage>
</organism>
<dbReference type="KEGG" id="lak:106155660"/>